<gene>
    <name evidence="6" type="ORF">PCOR1329_LOCUS7229</name>
</gene>
<feature type="region of interest" description="Disordered" evidence="4">
    <location>
        <begin position="317"/>
        <end position="352"/>
    </location>
</feature>
<dbReference type="SMART" id="SM00360">
    <property type="entry name" value="RRM"/>
    <property type="match status" value="4"/>
</dbReference>
<dbReference type="Pfam" id="PF00076">
    <property type="entry name" value="RRM_1"/>
    <property type="match status" value="2"/>
</dbReference>
<evidence type="ECO:0000313" key="6">
    <source>
        <dbReference type="EMBL" id="CAK0798502.1"/>
    </source>
</evidence>
<keyword evidence="2 3" id="KW-0694">RNA-binding</keyword>
<comment type="caution">
    <text evidence="6">The sequence shown here is derived from an EMBL/GenBank/DDBJ whole genome shotgun (WGS) entry which is preliminary data.</text>
</comment>
<feature type="compositionally biased region" description="Pro residues" evidence="4">
    <location>
        <begin position="317"/>
        <end position="327"/>
    </location>
</feature>
<dbReference type="EMBL" id="CAUYUJ010001958">
    <property type="protein sequence ID" value="CAK0798502.1"/>
    <property type="molecule type" value="Genomic_DNA"/>
</dbReference>
<dbReference type="Gene3D" id="3.30.70.330">
    <property type="match status" value="3"/>
</dbReference>
<name>A0ABN9Q618_9DINO</name>
<dbReference type="PANTHER" id="PTHR48025:SF1">
    <property type="entry name" value="RRM DOMAIN-CONTAINING PROTEIN"/>
    <property type="match status" value="1"/>
</dbReference>
<evidence type="ECO:0000256" key="4">
    <source>
        <dbReference type="SAM" id="MobiDB-lite"/>
    </source>
</evidence>
<feature type="non-terminal residue" evidence="6">
    <location>
        <position position="642"/>
    </location>
</feature>
<feature type="compositionally biased region" description="Basic residues" evidence="4">
    <location>
        <begin position="528"/>
        <end position="542"/>
    </location>
</feature>
<dbReference type="Proteomes" id="UP001189429">
    <property type="component" value="Unassembled WGS sequence"/>
</dbReference>
<dbReference type="CDD" id="cd00590">
    <property type="entry name" value="RRM_SF"/>
    <property type="match status" value="1"/>
</dbReference>
<feature type="region of interest" description="Disordered" evidence="4">
    <location>
        <begin position="92"/>
        <end position="119"/>
    </location>
</feature>
<keyword evidence="1" id="KW-0677">Repeat</keyword>
<dbReference type="PRINTS" id="PR00961">
    <property type="entry name" value="HUDSXLRNA"/>
</dbReference>
<dbReference type="InterPro" id="IPR035979">
    <property type="entry name" value="RBD_domain_sf"/>
</dbReference>
<protein>
    <recommendedName>
        <fullName evidence="5">RRM domain-containing protein</fullName>
    </recommendedName>
</protein>
<feature type="region of interest" description="Disordered" evidence="4">
    <location>
        <begin position="508"/>
        <end position="548"/>
    </location>
</feature>
<organism evidence="6 7">
    <name type="scientific">Prorocentrum cordatum</name>
    <dbReference type="NCBI Taxonomy" id="2364126"/>
    <lineage>
        <taxon>Eukaryota</taxon>
        <taxon>Sar</taxon>
        <taxon>Alveolata</taxon>
        <taxon>Dinophyceae</taxon>
        <taxon>Prorocentrales</taxon>
        <taxon>Prorocentraceae</taxon>
        <taxon>Prorocentrum</taxon>
    </lineage>
</organism>
<dbReference type="InterPro" id="IPR000504">
    <property type="entry name" value="RRM_dom"/>
</dbReference>
<keyword evidence="7" id="KW-1185">Reference proteome</keyword>
<dbReference type="PROSITE" id="PS50102">
    <property type="entry name" value="RRM"/>
    <property type="match status" value="1"/>
</dbReference>
<evidence type="ECO:0000259" key="5">
    <source>
        <dbReference type="PROSITE" id="PS50102"/>
    </source>
</evidence>
<dbReference type="InterPro" id="IPR012677">
    <property type="entry name" value="Nucleotide-bd_a/b_plait_sf"/>
</dbReference>
<reference evidence="6" key="1">
    <citation type="submission" date="2023-10" db="EMBL/GenBank/DDBJ databases">
        <authorList>
            <person name="Chen Y."/>
            <person name="Shah S."/>
            <person name="Dougan E. K."/>
            <person name="Thang M."/>
            <person name="Chan C."/>
        </authorList>
    </citation>
    <scope>NUCLEOTIDE SEQUENCE [LARGE SCALE GENOMIC DNA]</scope>
</reference>
<evidence type="ECO:0000256" key="1">
    <source>
        <dbReference type="ARBA" id="ARBA00022737"/>
    </source>
</evidence>
<evidence type="ECO:0000313" key="7">
    <source>
        <dbReference type="Proteomes" id="UP001189429"/>
    </source>
</evidence>
<dbReference type="PANTHER" id="PTHR48025">
    <property type="entry name" value="OS02G0815200 PROTEIN"/>
    <property type="match status" value="1"/>
</dbReference>
<proteinExistence type="predicted"/>
<evidence type="ECO:0000256" key="2">
    <source>
        <dbReference type="ARBA" id="ARBA00022884"/>
    </source>
</evidence>
<feature type="compositionally biased region" description="Basic and acidic residues" evidence="4">
    <location>
        <begin position="518"/>
        <end position="527"/>
    </location>
</feature>
<sequence length="642" mass="65392">MAAPLESPPSDNLYMKEVSRQTPPRTLCGPCSATSRIGTLVSVRILPTPPGVESGAALVRMGSVPEAQHLVDNAGQFAAALGTPLTVKFAASGQKGGGKGAPHGAAAPPPPPVAAPGASAAPSTRLYVRGLPLGITEDQVTGIFSGYGSCVSCKVLQQTPGGPPNAAAIVQMSAVQEAQWLVDNVNGNIPQGLPGPVEVRFKQDRADVPAFPPGPPAPAAAVPAGAGGVAPSEHIFLKGLPSGLTAEAVASILASYGTAVSSTIVQSPDPPNGATDTACLVRMSSLAEAAFLVDNLNGNIPHGLTVPVSVCYSSGAPAPPAEEPPLGPKGGGRGAAAVPRAAHAPGGPPGPSERLWMRGLPEGITAEAPLYTSRTSPRLVSTKILPSPPGANDVAGLVRMSSVAEAQWLVANVNGNIPQGMSAPVEIKFANSSGPGGPRAGAAAAHVAAGVCGQPCRDNLYVKGFPPDINEAMLRGLLGQYGTVRACKILPPPPGQPAAAGIVRMASPQDRGPVARGQAERQHPDRHGHSRGGQVRQKHQQRQGRWQGEGRGLALLTARAAGARLRPLLRLRLPLLFLPLLPLATWGSRLPASCLGLGRAPSARSARQRRATFARGGEAPGGCALSKSLQFCLFVTARRCQG</sequence>
<dbReference type="InterPro" id="IPR002343">
    <property type="entry name" value="Hud_Sxl_RNA"/>
</dbReference>
<dbReference type="SUPFAM" id="SSF54928">
    <property type="entry name" value="RNA-binding domain, RBD"/>
    <property type="match status" value="3"/>
</dbReference>
<feature type="domain" description="RRM" evidence="5">
    <location>
        <begin position="124"/>
        <end position="204"/>
    </location>
</feature>
<accession>A0ABN9Q618</accession>
<evidence type="ECO:0000256" key="3">
    <source>
        <dbReference type="PROSITE-ProRule" id="PRU00176"/>
    </source>
</evidence>
<dbReference type="InterPro" id="IPR050502">
    <property type="entry name" value="Euk_RNA-bind_prot"/>
</dbReference>
<feature type="compositionally biased region" description="Low complexity" evidence="4">
    <location>
        <begin position="335"/>
        <end position="345"/>
    </location>
</feature>